<keyword evidence="1" id="KW-0812">Transmembrane</keyword>
<keyword evidence="3" id="KW-1185">Reference proteome</keyword>
<sequence>MAEVVTVASSATGPNYAFVYILFILAGLLVGGAWSAYQAENRRATYGLAVIAAVAIIAALYMLIGEMS</sequence>
<gene>
    <name evidence="2" type="ORF">CKALI_07380</name>
</gene>
<organism evidence="2 3">
    <name type="scientific">Corynebacterium kalinowskii</name>
    <dbReference type="NCBI Taxonomy" id="2675216"/>
    <lineage>
        <taxon>Bacteria</taxon>
        <taxon>Bacillati</taxon>
        <taxon>Actinomycetota</taxon>
        <taxon>Actinomycetes</taxon>
        <taxon>Mycobacteriales</taxon>
        <taxon>Corynebacteriaceae</taxon>
        <taxon>Corynebacterium</taxon>
    </lineage>
</organism>
<dbReference type="KEGG" id="ckw:CKALI_07380"/>
<evidence type="ECO:0000313" key="3">
    <source>
        <dbReference type="Proteomes" id="UP000427071"/>
    </source>
</evidence>
<feature type="transmembrane region" description="Helical" evidence="1">
    <location>
        <begin position="17"/>
        <end position="37"/>
    </location>
</feature>
<evidence type="ECO:0000256" key="1">
    <source>
        <dbReference type="SAM" id="Phobius"/>
    </source>
</evidence>
<proteinExistence type="predicted"/>
<dbReference type="AlphaFoldDB" id="A0A6B8W4K9"/>
<dbReference type="Proteomes" id="UP000427071">
    <property type="component" value="Chromosome"/>
</dbReference>
<evidence type="ECO:0000313" key="2">
    <source>
        <dbReference type="EMBL" id="QGU02338.1"/>
    </source>
</evidence>
<dbReference type="EMBL" id="CP046452">
    <property type="protein sequence ID" value="QGU02338.1"/>
    <property type="molecule type" value="Genomic_DNA"/>
</dbReference>
<name>A0A6B8W4K9_9CORY</name>
<feature type="transmembrane region" description="Helical" evidence="1">
    <location>
        <begin position="44"/>
        <end position="64"/>
    </location>
</feature>
<keyword evidence="1" id="KW-0472">Membrane</keyword>
<accession>A0A6B8W4K9</accession>
<keyword evidence="1" id="KW-1133">Transmembrane helix</keyword>
<reference evidence="3" key="1">
    <citation type="submission" date="2019-11" db="EMBL/GenBank/DDBJ databases">
        <title>Complete genome sequence of Corynebacterium kalinowskii 1959, a novel Corynebacterium species isolated from soil of a small paddock in Vilsendorf, Germany.</title>
        <authorList>
            <person name="Schaffert L."/>
            <person name="Ruwe M."/>
            <person name="Milse J."/>
            <person name="Hanuschka K."/>
            <person name="Ortseifen V."/>
            <person name="Droste J."/>
            <person name="Brandt D."/>
            <person name="Schlueter L."/>
            <person name="Kutter Y."/>
            <person name="Vinke S."/>
            <person name="Viehoefer P."/>
            <person name="Jacob L."/>
            <person name="Luebke N.-C."/>
            <person name="Schulte-Berndt E."/>
            <person name="Hain C."/>
            <person name="Linder M."/>
            <person name="Schmidt P."/>
            <person name="Wollenschlaeger L."/>
            <person name="Luttermann T."/>
            <person name="Thieme E."/>
            <person name="Hassa J."/>
            <person name="Haak M."/>
            <person name="Wittchen M."/>
            <person name="Mentz A."/>
            <person name="Persicke M."/>
            <person name="Busche T."/>
            <person name="Ruckert C."/>
        </authorList>
    </citation>
    <scope>NUCLEOTIDE SEQUENCE [LARGE SCALE GENOMIC DNA]</scope>
    <source>
        <strain evidence="3">1959</strain>
    </source>
</reference>
<protein>
    <submittedName>
        <fullName evidence="2">Uncharacterized protein</fullName>
    </submittedName>
</protein>